<dbReference type="PANTHER" id="PTHR30349:SF64">
    <property type="entry name" value="PROPHAGE INTEGRASE INTD-RELATED"/>
    <property type="match status" value="1"/>
</dbReference>
<proteinExistence type="predicted"/>
<comment type="caution">
    <text evidence="4">The sequence shown here is derived from an EMBL/GenBank/DDBJ whole genome shotgun (WGS) entry which is preliminary data.</text>
</comment>
<dbReference type="PANTHER" id="PTHR30349">
    <property type="entry name" value="PHAGE INTEGRASE-RELATED"/>
    <property type="match status" value="1"/>
</dbReference>
<gene>
    <name evidence="4" type="ORF">ABIF29_009249</name>
</gene>
<evidence type="ECO:0000259" key="3">
    <source>
        <dbReference type="PROSITE" id="PS51898"/>
    </source>
</evidence>
<dbReference type="InterPro" id="IPR013762">
    <property type="entry name" value="Integrase-like_cat_sf"/>
</dbReference>
<sequence>MKADTSTADSEPVNVVKVGRIFHYDIMVEGQRERRSTKCTDRDKAIAMARKRKKEMLEEAARLREQDVAIDATFDQAADKCWHAIKAKLRTTGERPSRTTRRGEFKRVVLLFGPATMCSAMTVDRFVEVRDWMLEEPAPARKRGRPRKGEVGLAPKTINNLLLVAMGILNYAAAKMKLHLPDRPLPPHDLFLDETPRSRYLREGPEQERLLEHCGQDLADVIEFDIETGLRWNELAGLTWDDVDPLEESIRAYVKGKGHDPIPHTVFLSERALLILDRRRERAAQSEFVFTTTAEINYAHGELDVEKGAQVPWTYNRMHRQFSVALEDSKIADFGFHDLRRTAARRLWWDSNLEIAQAFLGHKDPKTTLKYLGITKEDEKAAQHVRARKQRERRELVEAAIRKGLPTPEIIDDKRVERIRAQWVIEKRLAERRKAA</sequence>
<dbReference type="Proteomes" id="UP001565471">
    <property type="component" value="Unassembled WGS sequence"/>
</dbReference>
<dbReference type="InterPro" id="IPR002104">
    <property type="entry name" value="Integrase_catalytic"/>
</dbReference>
<keyword evidence="1" id="KW-0229">DNA integration</keyword>
<keyword evidence="5" id="KW-1185">Reference proteome</keyword>
<dbReference type="InterPro" id="IPR011010">
    <property type="entry name" value="DNA_brk_join_enz"/>
</dbReference>
<feature type="domain" description="Tyr recombinase" evidence="3">
    <location>
        <begin position="196"/>
        <end position="384"/>
    </location>
</feature>
<reference evidence="4 5" key="1">
    <citation type="submission" date="2024-07" db="EMBL/GenBank/DDBJ databases">
        <title>Genomic Encyclopedia of Type Strains, Phase V (KMG-V): Genome sequencing to study the core and pangenomes of soil and plant-associated prokaryotes.</title>
        <authorList>
            <person name="Whitman W."/>
        </authorList>
    </citation>
    <scope>NUCLEOTIDE SEQUENCE [LARGE SCALE GENOMIC DNA]</scope>
    <source>
        <strain evidence="4 5">USDA 415</strain>
    </source>
</reference>
<dbReference type="RefSeq" id="WP_020476696.1">
    <property type="nucleotide sequence ID" value="NZ_CP126004.1"/>
</dbReference>
<dbReference type="Gene3D" id="1.10.443.10">
    <property type="entry name" value="Intergrase catalytic core"/>
    <property type="match status" value="1"/>
</dbReference>
<dbReference type="EMBL" id="JBGBZA010000002">
    <property type="protein sequence ID" value="MEY9322450.1"/>
    <property type="molecule type" value="Genomic_DNA"/>
</dbReference>
<dbReference type="InterPro" id="IPR050090">
    <property type="entry name" value="Tyrosine_recombinase_XerCD"/>
</dbReference>
<name>A0ABV4FG28_BRAEL</name>
<organism evidence="4 5">
    <name type="scientific">Bradyrhizobium elkanii</name>
    <dbReference type="NCBI Taxonomy" id="29448"/>
    <lineage>
        <taxon>Bacteria</taxon>
        <taxon>Pseudomonadati</taxon>
        <taxon>Pseudomonadota</taxon>
        <taxon>Alphaproteobacteria</taxon>
        <taxon>Hyphomicrobiales</taxon>
        <taxon>Nitrobacteraceae</taxon>
        <taxon>Bradyrhizobium</taxon>
    </lineage>
</organism>
<dbReference type="Pfam" id="PF00589">
    <property type="entry name" value="Phage_integrase"/>
    <property type="match status" value="1"/>
</dbReference>
<accession>A0ABV4FG28</accession>
<dbReference type="PROSITE" id="PS51898">
    <property type="entry name" value="TYR_RECOMBINASE"/>
    <property type="match status" value="1"/>
</dbReference>
<protein>
    <submittedName>
        <fullName evidence="4">Integrase</fullName>
    </submittedName>
</protein>
<evidence type="ECO:0000313" key="5">
    <source>
        <dbReference type="Proteomes" id="UP001565471"/>
    </source>
</evidence>
<evidence type="ECO:0000256" key="2">
    <source>
        <dbReference type="ARBA" id="ARBA00023172"/>
    </source>
</evidence>
<evidence type="ECO:0000313" key="4">
    <source>
        <dbReference type="EMBL" id="MEY9322450.1"/>
    </source>
</evidence>
<evidence type="ECO:0000256" key="1">
    <source>
        <dbReference type="ARBA" id="ARBA00022908"/>
    </source>
</evidence>
<dbReference type="SUPFAM" id="SSF56349">
    <property type="entry name" value="DNA breaking-rejoining enzymes"/>
    <property type="match status" value="1"/>
</dbReference>
<keyword evidence="2" id="KW-0233">DNA recombination</keyword>